<keyword evidence="4" id="KW-1185">Reference proteome</keyword>
<dbReference type="Proteomes" id="UP001230051">
    <property type="component" value="Unassembled WGS sequence"/>
</dbReference>
<gene>
    <name evidence="3" type="ORF">AOXY_G8387</name>
</gene>
<comment type="caution">
    <text evidence="3">The sequence shown here is derived from an EMBL/GenBank/DDBJ whole genome shotgun (WGS) entry which is preliminary data.</text>
</comment>
<feature type="compositionally biased region" description="Basic residues" evidence="1">
    <location>
        <begin position="173"/>
        <end position="192"/>
    </location>
</feature>
<feature type="compositionally biased region" description="Polar residues" evidence="1">
    <location>
        <begin position="201"/>
        <end position="212"/>
    </location>
</feature>
<feature type="region of interest" description="Disordered" evidence="1">
    <location>
        <begin position="39"/>
        <end position="94"/>
    </location>
</feature>
<feature type="compositionally biased region" description="Basic and acidic residues" evidence="1">
    <location>
        <begin position="220"/>
        <end position="255"/>
    </location>
</feature>
<feature type="compositionally biased region" description="Basic and acidic residues" evidence="1">
    <location>
        <begin position="262"/>
        <end position="279"/>
    </location>
</feature>
<proteinExistence type="predicted"/>
<accession>A0AAD8DJ42</accession>
<name>A0AAD8DJ42_ACIOX</name>
<feature type="domain" description="FAM21/CAPZIP" evidence="2">
    <location>
        <begin position="96"/>
        <end position="210"/>
    </location>
</feature>
<evidence type="ECO:0000313" key="4">
    <source>
        <dbReference type="Proteomes" id="UP001230051"/>
    </source>
</evidence>
<organism evidence="3 4">
    <name type="scientific">Acipenser oxyrinchus oxyrinchus</name>
    <dbReference type="NCBI Taxonomy" id="40147"/>
    <lineage>
        <taxon>Eukaryota</taxon>
        <taxon>Metazoa</taxon>
        <taxon>Chordata</taxon>
        <taxon>Craniata</taxon>
        <taxon>Vertebrata</taxon>
        <taxon>Euteleostomi</taxon>
        <taxon>Actinopterygii</taxon>
        <taxon>Chondrostei</taxon>
        <taxon>Acipenseriformes</taxon>
        <taxon>Acipenseridae</taxon>
        <taxon>Acipenser</taxon>
    </lineage>
</organism>
<evidence type="ECO:0000256" key="1">
    <source>
        <dbReference type="SAM" id="MobiDB-lite"/>
    </source>
</evidence>
<dbReference type="InterPro" id="IPR029341">
    <property type="entry name" value="FAM21/CAPZIP"/>
</dbReference>
<dbReference type="EMBL" id="JAGXEW010000007">
    <property type="protein sequence ID" value="KAK1169567.1"/>
    <property type="molecule type" value="Genomic_DNA"/>
</dbReference>
<evidence type="ECO:0000313" key="3">
    <source>
        <dbReference type="EMBL" id="KAK1169567.1"/>
    </source>
</evidence>
<reference evidence="3" key="1">
    <citation type="submission" date="2022-02" db="EMBL/GenBank/DDBJ databases">
        <title>Atlantic sturgeon de novo genome assembly.</title>
        <authorList>
            <person name="Stock M."/>
            <person name="Klopp C."/>
            <person name="Guiguen Y."/>
            <person name="Cabau C."/>
            <person name="Parinello H."/>
            <person name="Santidrian Yebra-Pimentel E."/>
            <person name="Kuhl H."/>
            <person name="Dirks R.P."/>
            <person name="Guessner J."/>
            <person name="Wuertz S."/>
            <person name="Du K."/>
            <person name="Schartl M."/>
        </authorList>
    </citation>
    <scope>NUCLEOTIDE SEQUENCE</scope>
    <source>
        <strain evidence="3">STURGEONOMICS-FGT-2020</strain>
        <tissue evidence="3">Whole blood</tissue>
    </source>
</reference>
<feature type="compositionally biased region" description="Basic and acidic residues" evidence="1">
    <location>
        <begin position="70"/>
        <end position="84"/>
    </location>
</feature>
<feature type="compositionally biased region" description="Basic and acidic residues" evidence="1">
    <location>
        <begin position="333"/>
        <end position="392"/>
    </location>
</feature>
<feature type="compositionally biased region" description="Polar residues" evidence="1">
    <location>
        <begin position="315"/>
        <end position="327"/>
    </location>
</feature>
<protein>
    <recommendedName>
        <fullName evidence="2">FAM21/CAPZIP domain-containing protein</fullName>
    </recommendedName>
</protein>
<dbReference type="Pfam" id="PF15255">
    <property type="entry name" value="CAP-ZIP_m"/>
    <property type="match status" value="1"/>
</dbReference>
<feature type="region of interest" description="Disordered" evidence="1">
    <location>
        <begin position="112"/>
        <end position="392"/>
    </location>
</feature>
<evidence type="ECO:0000259" key="2">
    <source>
        <dbReference type="Pfam" id="PF15255"/>
    </source>
</evidence>
<feature type="compositionally biased region" description="Basic and acidic residues" evidence="1">
    <location>
        <begin position="289"/>
        <end position="303"/>
    </location>
</feature>
<feature type="compositionally biased region" description="Low complexity" evidence="1">
    <location>
        <begin position="112"/>
        <end position="149"/>
    </location>
</feature>
<sequence length="392" mass="42826">MAYLHWKRAILLDDQSISTAKATEDKPVKKSVAELAGKFKGQAIPSPAGKDVQQNNRVNRRRPPSSLALHDTKKESGQSEEEKGATNASSLSLKVKTKNSPLIEKLQANLALSPNALLPSPKSPGLKLHPSPFPFASPSSTPSSPGVRSHSSEEEASASFDKPAEGTVLHNINKGRARLSIKRRPPSRKLRKSSSEEPTGKTPSPSQEQPRQNGEDDVFEAVKVEDPKEDNKPSMKEPEGGVKSSEGDKLQDGPKSKTLGESVEHMGKVSQEEPDRPQETPEACESVEEEHRPSKKAQAETRALDNTPGDIQAAGLSSNNEDTNTGETSKEEEEVKANQEEEVKTNREEEVKTNQEEEVKRNQEEEVKTNQEEEVKTNGSDDKGKRPEGDGN</sequence>
<dbReference type="AlphaFoldDB" id="A0AAD8DJ42"/>